<gene>
    <name evidence="2" type="ORF">METZ01_LOCUS290733</name>
</gene>
<dbReference type="AlphaFoldDB" id="A0A382LMD3"/>
<proteinExistence type="predicted"/>
<feature type="compositionally biased region" description="Basic and acidic residues" evidence="1">
    <location>
        <begin position="1"/>
        <end position="13"/>
    </location>
</feature>
<evidence type="ECO:0000256" key="1">
    <source>
        <dbReference type="SAM" id="MobiDB-lite"/>
    </source>
</evidence>
<name>A0A382LMD3_9ZZZZ</name>
<sequence>MKRSLTADRHDSPDQDLPDEFDSTIQDEVVGETVATIIETAAILWAFDFFDED</sequence>
<reference evidence="2" key="1">
    <citation type="submission" date="2018-05" db="EMBL/GenBank/DDBJ databases">
        <authorList>
            <person name="Lanie J.A."/>
            <person name="Ng W.-L."/>
            <person name="Kazmierczak K.M."/>
            <person name="Andrzejewski T.M."/>
            <person name="Davidsen T.M."/>
            <person name="Wayne K.J."/>
            <person name="Tettelin H."/>
            <person name="Glass J.I."/>
            <person name="Rusch D."/>
            <person name="Podicherti R."/>
            <person name="Tsui H.-C.T."/>
            <person name="Winkler M.E."/>
        </authorList>
    </citation>
    <scope>NUCLEOTIDE SEQUENCE</scope>
</reference>
<dbReference type="EMBL" id="UINC01088018">
    <property type="protein sequence ID" value="SVC37879.1"/>
    <property type="molecule type" value="Genomic_DNA"/>
</dbReference>
<accession>A0A382LMD3</accession>
<organism evidence="2">
    <name type="scientific">marine metagenome</name>
    <dbReference type="NCBI Taxonomy" id="408172"/>
    <lineage>
        <taxon>unclassified sequences</taxon>
        <taxon>metagenomes</taxon>
        <taxon>ecological metagenomes</taxon>
    </lineage>
</organism>
<evidence type="ECO:0000313" key="2">
    <source>
        <dbReference type="EMBL" id="SVC37879.1"/>
    </source>
</evidence>
<feature type="region of interest" description="Disordered" evidence="1">
    <location>
        <begin position="1"/>
        <end position="22"/>
    </location>
</feature>
<protein>
    <submittedName>
        <fullName evidence="2">Uncharacterized protein</fullName>
    </submittedName>
</protein>